<evidence type="ECO:0000256" key="6">
    <source>
        <dbReference type="ARBA" id="ARBA00023136"/>
    </source>
</evidence>
<keyword evidence="3 7" id="KW-0812">Transmembrane</keyword>
<gene>
    <name evidence="9" type="ORF">PIB30_044999</name>
</gene>
<keyword evidence="2" id="KW-0813">Transport</keyword>
<evidence type="ECO:0000313" key="10">
    <source>
        <dbReference type="Proteomes" id="UP001341840"/>
    </source>
</evidence>
<evidence type="ECO:0000259" key="8">
    <source>
        <dbReference type="Pfam" id="PF01490"/>
    </source>
</evidence>
<dbReference type="Pfam" id="PF01490">
    <property type="entry name" value="Aa_trans"/>
    <property type="match status" value="1"/>
</dbReference>
<accession>A0ABU6XE38</accession>
<dbReference type="InterPro" id="IPR013057">
    <property type="entry name" value="AA_transpt_TM"/>
</dbReference>
<comment type="caution">
    <text evidence="9">The sequence shown here is derived from an EMBL/GenBank/DDBJ whole genome shotgun (WGS) entry which is preliminary data.</text>
</comment>
<evidence type="ECO:0000256" key="2">
    <source>
        <dbReference type="ARBA" id="ARBA00022448"/>
    </source>
</evidence>
<feature type="transmembrane region" description="Helical" evidence="7">
    <location>
        <begin position="59"/>
        <end position="81"/>
    </location>
</feature>
<evidence type="ECO:0000256" key="4">
    <source>
        <dbReference type="ARBA" id="ARBA00022970"/>
    </source>
</evidence>
<protein>
    <recommendedName>
        <fullName evidence="8">Amino acid transporter transmembrane domain-containing protein</fullName>
    </recommendedName>
</protein>
<evidence type="ECO:0000256" key="7">
    <source>
        <dbReference type="SAM" id="Phobius"/>
    </source>
</evidence>
<feature type="transmembrane region" description="Helical" evidence="7">
    <location>
        <begin position="12"/>
        <end position="32"/>
    </location>
</feature>
<feature type="domain" description="Amino acid transporter transmembrane" evidence="8">
    <location>
        <begin position="1"/>
        <end position="73"/>
    </location>
</feature>
<reference evidence="9 10" key="1">
    <citation type="journal article" date="2023" name="Plants (Basel)">
        <title>Bridging the Gap: Combining Genomics and Transcriptomics Approaches to Understand Stylosanthes scabra, an Orphan Legume from the Brazilian Caatinga.</title>
        <authorList>
            <person name="Ferreira-Neto J.R.C."/>
            <person name="da Silva M.D."/>
            <person name="Binneck E."/>
            <person name="de Melo N.F."/>
            <person name="da Silva R.H."/>
            <person name="de Melo A.L.T.M."/>
            <person name="Pandolfi V."/>
            <person name="Bustamante F.O."/>
            <person name="Brasileiro-Vidal A.C."/>
            <person name="Benko-Iseppon A.M."/>
        </authorList>
    </citation>
    <scope>NUCLEOTIDE SEQUENCE [LARGE SCALE GENOMIC DNA]</scope>
    <source>
        <tissue evidence="9">Leaves</tissue>
    </source>
</reference>
<sequence length="84" mass="9061">MIDAGIMSVSATMKVLGILPGFFVIVSVAFITDVTVEFMLRYTAHGKSLTYAAMVGESFGLLGSLALNIWLIIHFIVLDLLKPA</sequence>
<keyword evidence="10" id="KW-1185">Reference proteome</keyword>
<dbReference type="Proteomes" id="UP001341840">
    <property type="component" value="Unassembled WGS sequence"/>
</dbReference>
<proteinExistence type="predicted"/>
<comment type="subcellular location">
    <subcellularLocation>
        <location evidence="1">Membrane</location>
    </subcellularLocation>
</comment>
<evidence type="ECO:0000256" key="3">
    <source>
        <dbReference type="ARBA" id="ARBA00022692"/>
    </source>
</evidence>
<keyword evidence="5 7" id="KW-1133">Transmembrane helix</keyword>
<dbReference type="EMBL" id="JASCZI010211720">
    <property type="protein sequence ID" value="MED6196187.1"/>
    <property type="molecule type" value="Genomic_DNA"/>
</dbReference>
<keyword evidence="6 7" id="KW-0472">Membrane</keyword>
<evidence type="ECO:0000256" key="5">
    <source>
        <dbReference type="ARBA" id="ARBA00022989"/>
    </source>
</evidence>
<organism evidence="9 10">
    <name type="scientific">Stylosanthes scabra</name>
    <dbReference type="NCBI Taxonomy" id="79078"/>
    <lineage>
        <taxon>Eukaryota</taxon>
        <taxon>Viridiplantae</taxon>
        <taxon>Streptophyta</taxon>
        <taxon>Embryophyta</taxon>
        <taxon>Tracheophyta</taxon>
        <taxon>Spermatophyta</taxon>
        <taxon>Magnoliopsida</taxon>
        <taxon>eudicotyledons</taxon>
        <taxon>Gunneridae</taxon>
        <taxon>Pentapetalae</taxon>
        <taxon>rosids</taxon>
        <taxon>fabids</taxon>
        <taxon>Fabales</taxon>
        <taxon>Fabaceae</taxon>
        <taxon>Papilionoideae</taxon>
        <taxon>50 kb inversion clade</taxon>
        <taxon>dalbergioids sensu lato</taxon>
        <taxon>Dalbergieae</taxon>
        <taxon>Pterocarpus clade</taxon>
        <taxon>Stylosanthes</taxon>
    </lineage>
</organism>
<name>A0ABU6XE38_9FABA</name>
<evidence type="ECO:0000256" key="1">
    <source>
        <dbReference type="ARBA" id="ARBA00004370"/>
    </source>
</evidence>
<evidence type="ECO:0000313" key="9">
    <source>
        <dbReference type="EMBL" id="MED6196187.1"/>
    </source>
</evidence>
<keyword evidence="4" id="KW-0029">Amino-acid transport</keyword>